<dbReference type="RefSeq" id="WP_100280528.1">
    <property type="nucleotide sequence ID" value="NZ_CP024923.1"/>
</dbReference>
<dbReference type="EMBL" id="CP024923">
    <property type="protein sequence ID" value="ATY30714.1"/>
    <property type="molecule type" value="Genomic_DNA"/>
</dbReference>
<dbReference type="Proteomes" id="UP000229081">
    <property type="component" value="Chromosome"/>
</dbReference>
<reference evidence="3 4" key="1">
    <citation type="submission" date="2017-11" db="EMBL/GenBank/DDBJ databases">
        <title>Complete genome sequence of Sphingomonas sp. Strain Cra20, a psychrotolerant potential plant growth promoting rhizobacteria.</title>
        <authorList>
            <person name="Luo Y."/>
        </authorList>
    </citation>
    <scope>NUCLEOTIDE SEQUENCE [LARGE SCALE GENOMIC DNA]</scope>
    <source>
        <strain evidence="3 4">Cra20</strain>
    </source>
</reference>
<evidence type="ECO:0000256" key="1">
    <source>
        <dbReference type="SAM" id="Phobius"/>
    </source>
</evidence>
<organism evidence="3 4">
    <name type="scientific">Sphingomonas psychrotolerans</name>
    <dbReference type="NCBI Taxonomy" id="1327635"/>
    <lineage>
        <taxon>Bacteria</taxon>
        <taxon>Pseudomonadati</taxon>
        <taxon>Pseudomonadota</taxon>
        <taxon>Alphaproteobacteria</taxon>
        <taxon>Sphingomonadales</taxon>
        <taxon>Sphingomonadaceae</taxon>
        <taxon>Sphingomonas</taxon>
    </lineage>
</organism>
<keyword evidence="1" id="KW-0472">Membrane</keyword>
<evidence type="ECO:0000313" key="3">
    <source>
        <dbReference type="EMBL" id="ATY30714.1"/>
    </source>
</evidence>
<accession>A0A2K8MCM7</accession>
<proteinExistence type="predicted"/>
<evidence type="ECO:0000259" key="2">
    <source>
        <dbReference type="Pfam" id="PF13785"/>
    </source>
</evidence>
<sequence>MQPDFALQAEPAPAARALTCPSCGGGVELRAAGYTVHVACQYCGSILDVTDPQVKLVTAYNQQSAELEIPLGTRGTLRGVEWEAIGYLQRSENGAYGWEEYLLFNPYHGYRWLVKVRGGWSLGEALTVTPDWLSYDQLGVGEEAFDHFFADGEARVDYVLGEFYWRVALGERVATADWVRAGAMLSREANGHEVSWTRNAWLPPKELQKAFGIQPEAGIWPPLPHQPSPWGGWIKTGLKLGAVAFAFLLLFAIFFGGSQWSAAGSFAITADGREQTATLGPITLPRRYQSVHLRAEVPRLENGWVDLDYSLVDRRTQQVYEAYGAAERYSGSDSDGPWSEGSGSAEVSIASVPAGIYDLVVEYKGNRWTGTGSYSADGAGWLDPANVPEVKVEMRQGVLYASNLLIALFLIAIPLLFALVRHIAFETARKSESDFATSAEDDDE</sequence>
<dbReference type="KEGG" id="sphc:CVN68_00850"/>
<dbReference type="Pfam" id="PF13785">
    <property type="entry name" value="DUF4178"/>
    <property type="match status" value="1"/>
</dbReference>
<feature type="transmembrane region" description="Helical" evidence="1">
    <location>
        <begin position="398"/>
        <end position="420"/>
    </location>
</feature>
<dbReference type="OrthoDB" id="228033at2"/>
<feature type="transmembrane region" description="Helical" evidence="1">
    <location>
        <begin position="237"/>
        <end position="256"/>
    </location>
</feature>
<keyword evidence="1" id="KW-1133">Transmembrane helix</keyword>
<feature type="domain" description="DUF4178" evidence="2">
    <location>
        <begin position="71"/>
        <end position="204"/>
    </location>
</feature>
<keyword evidence="4" id="KW-1185">Reference proteome</keyword>
<protein>
    <submittedName>
        <fullName evidence="3">DUF4178 domain-containing protein</fullName>
    </submittedName>
</protein>
<dbReference type="InterPro" id="IPR025235">
    <property type="entry name" value="DUF4178"/>
</dbReference>
<dbReference type="AlphaFoldDB" id="A0A2K8MCM7"/>
<evidence type="ECO:0000313" key="4">
    <source>
        <dbReference type="Proteomes" id="UP000229081"/>
    </source>
</evidence>
<gene>
    <name evidence="3" type="ORF">CVN68_00850</name>
</gene>
<keyword evidence="1" id="KW-0812">Transmembrane</keyword>
<name>A0A2K8MCM7_9SPHN</name>